<dbReference type="Pfam" id="PF13516">
    <property type="entry name" value="LRR_6"/>
    <property type="match status" value="1"/>
</dbReference>
<dbReference type="PANTHER" id="PTHR24113:SF16">
    <property type="match status" value="1"/>
</dbReference>
<reference evidence="2 3" key="1">
    <citation type="submission" date="2024-02" db="EMBL/GenBank/DDBJ databases">
        <title>De novo assembly and annotation of 12 fungi associated with fruit tree decline syndrome in Ontario, Canada.</title>
        <authorList>
            <person name="Sulman M."/>
            <person name="Ellouze W."/>
            <person name="Ilyukhin E."/>
        </authorList>
    </citation>
    <scope>NUCLEOTIDE SEQUENCE [LARGE SCALE GENOMIC DNA]</scope>
    <source>
        <strain evidence="2 3">M42-189</strain>
    </source>
</reference>
<dbReference type="InterPro" id="IPR027038">
    <property type="entry name" value="RanGap"/>
</dbReference>
<keyword evidence="3" id="KW-1185">Reference proteome</keyword>
<comment type="caution">
    <text evidence="2">The sequence shown here is derived from an EMBL/GenBank/DDBJ whole genome shotgun (WGS) entry which is preliminary data.</text>
</comment>
<evidence type="ECO:0000313" key="3">
    <source>
        <dbReference type="Proteomes" id="UP001521785"/>
    </source>
</evidence>
<dbReference type="Proteomes" id="UP001521785">
    <property type="component" value="Unassembled WGS sequence"/>
</dbReference>
<dbReference type="PANTHER" id="PTHR24113">
    <property type="entry name" value="RAN GTPASE-ACTIVATING PROTEIN 1"/>
    <property type="match status" value="1"/>
</dbReference>
<proteinExistence type="predicted"/>
<name>A0ABR3QGV9_9PLEO</name>
<evidence type="ECO:0008006" key="4">
    <source>
        <dbReference type="Google" id="ProtNLM"/>
    </source>
</evidence>
<evidence type="ECO:0000313" key="2">
    <source>
        <dbReference type="EMBL" id="KAL1591407.1"/>
    </source>
</evidence>
<feature type="compositionally biased region" description="Polar residues" evidence="1">
    <location>
        <begin position="1"/>
        <end position="22"/>
    </location>
</feature>
<organism evidence="2 3">
    <name type="scientific">Paraconiothyrium brasiliense</name>
    <dbReference type="NCBI Taxonomy" id="300254"/>
    <lineage>
        <taxon>Eukaryota</taxon>
        <taxon>Fungi</taxon>
        <taxon>Dikarya</taxon>
        <taxon>Ascomycota</taxon>
        <taxon>Pezizomycotina</taxon>
        <taxon>Dothideomycetes</taxon>
        <taxon>Pleosporomycetidae</taxon>
        <taxon>Pleosporales</taxon>
        <taxon>Massarineae</taxon>
        <taxon>Didymosphaeriaceae</taxon>
        <taxon>Paraconiothyrium</taxon>
    </lineage>
</organism>
<evidence type="ECO:0000256" key="1">
    <source>
        <dbReference type="SAM" id="MobiDB-lite"/>
    </source>
</evidence>
<feature type="region of interest" description="Disordered" evidence="1">
    <location>
        <begin position="1"/>
        <end position="33"/>
    </location>
</feature>
<dbReference type="SMART" id="SM00368">
    <property type="entry name" value="LRR_RI"/>
    <property type="match status" value="5"/>
</dbReference>
<dbReference type="EMBL" id="JAKJXO020000027">
    <property type="protein sequence ID" value="KAL1591407.1"/>
    <property type="molecule type" value="Genomic_DNA"/>
</dbReference>
<protein>
    <recommendedName>
        <fullName evidence="4">RNI-like protein</fullName>
    </recommendedName>
</protein>
<accession>A0ABR3QGV9</accession>
<gene>
    <name evidence="2" type="ORF">SLS60_012020</name>
</gene>
<dbReference type="SUPFAM" id="SSF52047">
    <property type="entry name" value="RNI-like"/>
    <property type="match status" value="1"/>
</dbReference>
<dbReference type="InterPro" id="IPR032675">
    <property type="entry name" value="LRR_dom_sf"/>
</dbReference>
<sequence length="689" mass="75787">MDLDTQTKVCMSSAHSIPQMGTLTPPEGGPKSTSTIASCVEAPSNNTPETIEKAITHMKNSAGSNRKAPATTINKMEHPNFQLSEATEWANILRSQLSIVASSHAPDTDDRSLAPLVDEIVMQAPRRRAANPAVAAMANKTAQLLYPHLDKPLGAIIQYEKDLVTLRNLVVDQRKRIISENTKRNELFDWSKRIMKQGAWDPATDPWSLDGAPALPMPVRVADAEALEPFFEHLALDGTEAKSSTARAAADATEIEEPYYDVKSLEFERGVLYSDRRLDLCKMALGPTHIGSLMESLKTNKFVTHFLLGNNIIGPHGARCIANFVKDFRNRIETWYLAGNCIDTASFALLVDEWAKSSVVTNIWLKRNPLMPDSADDIFRLITETPNLRTLDLDQTQLGDAGVTKLFTKLANYIPVDPLPLRHIYLNAVGIGAKGAAAIAEYLALPDCELDALYAANNPLGNDGVIALAEGLKKNRSMRRLTLTSVGMSDNGAIAVCEALCEHPSMKALDIGQSFATADLGSRYNFITDRSANAIHSLIKLSTNLAYLNISRCALTHAGLNSILAVVKGSSTLQYFFAITTHPQQRTAAAVATGQEHAKLSKLVHATLEANVDRIYGVSYQEFLADHKRWLVNDMTDVRKIDSVYRNRDAGMARRGLKKLDKWWDEGDETLNMASKDVVNHMPEELTIN</sequence>
<dbReference type="InterPro" id="IPR001611">
    <property type="entry name" value="Leu-rich_rpt"/>
</dbReference>
<dbReference type="Gene3D" id="3.80.10.10">
    <property type="entry name" value="Ribonuclease Inhibitor"/>
    <property type="match status" value="2"/>
</dbReference>